<feature type="transmembrane region" description="Helical" evidence="6">
    <location>
        <begin position="241"/>
        <end position="259"/>
    </location>
</feature>
<sequence length="261" mass="29521">MAEQSHDVLTKERSCVFEGRVEDALQCKKLGAEAQKSREFVKAVEYYDRALYHVEFDEGTWSFELMDKHRDAVNAVRLPVYLNLAACYLDESLMDNAKVHEYCELALDLDTENVKALYRKGIAYLRQNDLDSASFVLREAVQLQPHDKAIRVAIAELKQKLSVAKKVDKEKWGGWLNKHEDERSLTQDSDTPKEEVKKATASIEKAAKKPQTKETEKESKRGLPPTSATSATSATSTNNSWWTLALAVLVLASAIAFYMQM</sequence>
<organism evidence="7 8">
    <name type="scientific">Thraustotheca clavata</name>
    <dbReference type="NCBI Taxonomy" id="74557"/>
    <lineage>
        <taxon>Eukaryota</taxon>
        <taxon>Sar</taxon>
        <taxon>Stramenopiles</taxon>
        <taxon>Oomycota</taxon>
        <taxon>Saprolegniomycetes</taxon>
        <taxon>Saprolegniales</taxon>
        <taxon>Achlyaceae</taxon>
        <taxon>Thraustotheca</taxon>
    </lineage>
</organism>
<feature type="compositionally biased region" description="Basic and acidic residues" evidence="5">
    <location>
        <begin position="181"/>
        <end position="198"/>
    </location>
</feature>
<dbReference type="GO" id="GO:0005829">
    <property type="term" value="C:cytosol"/>
    <property type="evidence" value="ECO:0007669"/>
    <property type="project" value="TreeGrafter"/>
</dbReference>
<evidence type="ECO:0000256" key="4">
    <source>
        <dbReference type="PROSITE-ProRule" id="PRU00339"/>
    </source>
</evidence>
<keyword evidence="6" id="KW-0472">Membrane</keyword>
<dbReference type="PANTHER" id="PTHR46512:SF1">
    <property type="entry name" value="PEPTIDYLPROLYL ISOMERASE"/>
    <property type="match status" value="1"/>
</dbReference>
<evidence type="ECO:0000256" key="3">
    <source>
        <dbReference type="ARBA" id="ARBA00022803"/>
    </source>
</evidence>
<keyword evidence="3 4" id="KW-0802">TPR repeat</keyword>
<feature type="region of interest" description="Disordered" evidence="5">
    <location>
        <begin position="181"/>
        <end position="234"/>
    </location>
</feature>
<dbReference type="SUPFAM" id="SSF48452">
    <property type="entry name" value="TPR-like"/>
    <property type="match status" value="1"/>
</dbReference>
<keyword evidence="2" id="KW-0677">Repeat</keyword>
<dbReference type="Gene3D" id="1.25.40.10">
    <property type="entry name" value="Tetratricopeptide repeat domain"/>
    <property type="match status" value="1"/>
</dbReference>
<dbReference type="OrthoDB" id="433738at2759"/>
<keyword evidence="6" id="KW-0812">Transmembrane</keyword>
<protein>
    <submittedName>
        <fullName evidence="7">Uncharacterized protein</fullName>
    </submittedName>
</protein>
<dbReference type="GO" id="GO:0012505">
    <property type="term" value="C:endomembrane system"/>
    <property type="evidence" value="ECO:0007669"/>
    <property type="project" value="TreeGrafter"/>
</dbReference>
<evidence type="ECO:0000313" key="8">
    <source>
        <dbReference type="Proteomes" id="UP000243217"/>
    </source>
</evidence>
<feature type="repeat" description="TPR" evidence="4">
    <location>
        <begin position="114"/>
        <end position="147"/>
    </location>
</feature>
<dbReference type="InterPro" id="IPR019734">
    <property type="entry name" value="TPR_rpt"/>
</dbReference>
<evidence type="ECO:0000256" key="5">
    <source>
        <dbReference type="SAM" id="MobiDB-lite"/>
    </source>
</evidence>
<evidence type="ECO:0000256" key="2">
    <source>
        <dbReference type="ARBA" id="ARBA00022737"/>
    </source>
</evidence>
<dbReference type="GO" id="GO:0016020">
    <property type="term" value="C:membrane"/>
    <property type="evidence" value="ECO:0007669"/>
    <property type="project" value="TreeGrafter"/>
</dbReference>
<comment type="caution">
    <text evidence="7">The sequence shown here is derived from an EMBL/GenBank/DDBJ whole genome shotgun (WGS) entry which is preliminary data.</text>
</comment>
<dbReference type="InterPro" id="IPR013105">
    <property type="entry name" value="TPR_2"/>
</dbReference>
<dbReference type="InterPro" id="IPR011990">
    <property type="entry name" value="TPR-like_helical_dom_sf"/>
</dbReference>
<evidence type="ECO:0000256" key="6">
    <source>
        <dbReference type="SAM" id="Phobius"/>
    </source>
</evidence>
<keyword evidence="6" id="KW-1133">Transmembrane helix</keyword>
<proteinExistence type="predicted"/>
<dbReference type="GO" id="GO:0005740">
    <property type="term" value="C:mitochondrial envelope"/>
    <property type="evidence" value="ECO:0007669"/>
    <property type="project" value="TreeGrafter"/>
</dbReference>
<dbReference type="GO" id="GO:0044183">
    <property type="term" value="F:protein folding chaperone"/>
    <property type="evidence" value="ECO:0007669"/>
    <property type="project" value="TreeGrafter"/>
</dbReference>
<dbReference type="InterPro" id="IPR050754">
    <property type="entry name" value="FKBP4/5/8-like"/>
</dbReference>
<dbReference type="PANTHER" id="PTHR46512">
    <property type="entry name" value="PEPTIDYLPROLYL ISOMERASE"/>
    <property type="match status" value="1"/>
</dbReference>
<feature type="compositionally biased region" description="Basic and acidic residues" evidence="5">
    <location>
        <begin position="205"/>
        <end position="221"/>
    </location>
</feature>
<dbReference type="PROSITE" id="PS50005">
    <property type="entry name" value="TPR"/>
    <property type="match status" value="1"/>
</dbReference>
<keyword evidence="8" id="KW-1185">Reference proteome</keyword>
<name>A0A1V9Z0S9_9STRA</name>
<dbReference type="EMBL" id="JNBS01002403">
    <property type="protein sequence ID" value="OQR91618.1"/>
    <property type="molecule type" value="Genomic_DNA"/>
</dbReference>
<dbReference type="STRING" id="74557.A0A1V9Z0S9"/>
<evidence type="ECO:0000313" key="7">
    <source>
        <dbReference type="EMBL" id="OQR91618.1"/>
    </source>
</evidence>
<evidence type="ECO:0000256" key="1">
    <source>
        <dbReference type="ARBA" id="ARBA00022553"/>
    </source>
</evidence>
<gene>
    <name evidence="7" type="ORF">THRCLA_08932</name>
</gene>
<dbReference type="Pfam" id="PF07719">
    <property type="entry name" value="TPR_2"/>
    <property type="match status" value="1"/>
</dbReference>
<dbReference type="SMART" id="SM00028">
    <property type="entry name" value="TPR"/>
    <property type="match status" value="3"/>
</dbReference>
<reference evidence="7 8" key="1">
    <citation type="journal article" date="2014" name="Genome Biol. Evol.">
        <title>The secreted proteins of Achlya hypogyna and Thraustotheca clavata identify the ancestral oomycete secretome and reveal gene acquisitions by horizontal gene transfer.</title>
        <authorList>
            <person name="Misner I."/>
            <person name="Blouin N."/>
            <person name="Leonard G."/>
            <person name="Richards T.A."/>
            <person name="Lane C.E."/>
        </authorList>
    </citation>
    <scope>NUCLEOTIDE SEQUENCE [LARGE SCALE GENOMIC DNA]</scope>
    <source>
        <strain evidence="7 8">ATCC 34112</strain>
    </source>
</reference>
<dbReference type="Proteomes" id="UP000243217">
    <property type="component" value="Unassembled WGS sequence"/>
</dbReference>
<accession>A0A1V9Z0S9</accession>
<dbReference type="AlphaFoldDB" id="A0A1V9Z0S9"/>
<keyword evidence="1" id="KW-0597">Phosphoprotein</keyword>